<protein>
    <recommendedName>
        <fullName evidence="2">Thioredoxin-like fold domain-containing protein</fullName>
    </recommendedName>
</protein>
<keyword evidence="1" id="KW-0472">Membrane</keyword>
<keyword evidence="1" id="KW-1133">Transmembrane helix</keyword>
<name>A0A6I6FHK5_9ACTN</name>
<sequence>MTIGPGRTLLPDPVRSGRAGEGSLMGEMRNLGCALAACVAAAVGIGVYGPWWKDEPKPLMGELPERLDTQTMAVVVGDPSARTTVTVFEDPRCVMTREFETSGSGAHLVELARQRKISVEYRFATFIDGKQGGSGSKRAVAALGAALDAGKFTELHGLLYTNQPSTEAVDGFTDDKLLSIASKIPGLRGTTFDQAVRKAGDNDFVTEADEAHARAGSPATPTILVNGQPLPVAMADAIYDKDDFAGIMRSYVG</sequence>
<accession>A0A6I6FHK5</accession>
<dbReference type="EMBL" id="CP034279">
    <property type="protein sequence ID" value="QGV78049.1"/>
    <property type="molecule type" value="Genomic_DNA"/>
</dbReference>
<dbReference type="Proteomes" id="UP000422572">
    <property type="component" value="Chromosome"/>
</dbReference>
<dbReference type="InterPro" id="IPR036249">
    <property type="entry name" value="Thioredoxin-like_sf"/>
</dbReference>
<feature type="domain" description="Thioredoxin-like fold" evidence="2">
    <location>
        <begin position="72"/>
        <end position="228"/>
    </location>
</feature>
<organism evidence="3 4">
    <name type="scientific">Streptomyces ficellus</name>
    <dbReference type="NCBI Taxonomy" id="1977088"/>
    <lineage>
        <taxon>Bacteria</taxon>
        <taxon>Bacillati</taxon>
        <taxon>Actinomycetota</taxon>
        <taxon>Actinomycetes</taxon>
        <taxon>Kitasatosporales</taxon>
        <taxon>Streptomycetaceae</taxon>
        <taxon>Streptomyces</taxon>
    </lineage>
</organism>
<keyword evidence="4" id="KW-1185">Reference proteome</keyword>
<dbReference type="OrthoDB" id="4135024at2"/>
<feature type="transmembrane region" description="Helical" evidence="1">
    <location>
        <begin position="31"/>
        <end position="52"/>
    </location>
</feature>
<dbReference type="SUPFAM" id="SSF52833">
    <property type="entry name" value="Thioredoxin-like"/>
    <property type="match status" value="1"/>
</dbReference>
<dbReference type="AlphaFoldDB" id="A0A6I6FHK5"/>
<proteinExistence type="predicted"/>
<keyword evidence="1" id="KW-0812">Transmembrane</keyword>
<evidence type="ECO:0000256" key="1">
    <source>
        <dbReference type="SAM" id="Phobius"/>
    </source>
</evidence>
<evidence type="ECO:0000313" key="4">
    <source>
        <dbReference type="Proteomes" id="UP000422572"/>
    </source>
</evidence>
<dbReference type="Gene3D" id="3.40.30.10">
    <property type="entry name" value="Glutaredoxin"/>
    <property type="match status" value="1"/>
</dbReference>
<dbReference type="Pfam" id="PF13462">
    <property type="entry name" value="Thioredoxin_4"/>
    <property type="match status" value="1"/>
</dbReference>
<evidence type="ECO:0000259" key="2">
    <source>
        <dbReference type="Pfam" id="PF13462"/>
    </source>
</evidence>
<evidence type="ECO:0000313" key="3">
    <source>
        <dbReference type="EMBL" id="QGV78049.1"/>
    </source>
</evidence>
<gene>
    <name evidence="3" type="ORF">EIZ62_07140</name>
</gene>
<reference evidence="3 4" key="1">
    <citation type="submission" date="2018-12" db="EMBL/GenBank/DDBJ databases">
        <title>Complete genome sequence of Streptomyces ficellus NRRL8067, the producer of ficellomycin, feldamycin and nojirimycin.</title>
        <authorList>
            <person name="Zhang H."/>
            <person name="Yue R."/>
            <person name="Liu Y."/>
            <person name="Li M."/>
            <person name="Mu H."/>
            <person name="Zhang J."/>
        </authorList>
    </citation>
    <scope>NUCLEOTIDE SEQUENCE [LARGE SCALE GENOMIC DNA]</scope>
    <source>
        <strain evidence="3 4">NRRL 8067</strain>
    </source>
</reference>
<dbReference type="InterPro" id="IPR012336">
    <property type="entry name" value="Thioredoxin-like_fold"/>
</dbReference>
<dbReference type="KEGG" id="sfic:EIZ62_07140"/>